<dbReference type="Proteomes" id="UP000501726">
    <property type="component" value="Chromosome"/>
</dbReference>
<feature type="domain" description="Polysaccharide export protein N-terminal" evidence="3">
    <location>
        <begin position="89"/>
        <end position="164"/>
    </location>
</feature>
<dbReference type="RefSeq" id="WP_173270819.1">
    <property type="nucleotide sequence ID" value="NZ_AP021889.1"/>
</dbReference>
<dbReference type="PANTHER" id="PTHR33619:SF3">
    <property type="entry name" value="POLYSACCHARIDE EXPORT PROTEIN GFCE-RELATED"/>
    <property type="match status" value="1"/>
</dbReference>
<dbReference type="KEGG" id="tse:THMIRHAS_06300"/>
<evidence type="ECO:0000259" key="4">
    <source>
        <dbReference type="Pfam" id="PF10531"/>
    </source>
</evidence>
<evidence type="ECO:0008006" key="7">
    <source>
        <dbReference type="Google" id="ProtNLM"/>
    </source>
</evidence>
<dbReference type="Gene3D" id="3.30.1950.10">
    <property type="entry name" value="wza like domain"/>
    <property type="match status" value="1"/>
</dbReference>
<keyword evidence="1 2" id="KW-0732">Signal</keyword>
<dbReference type="Pfam" id="PF02563">
    <property type="entry name" value="Poly_export"/>
    <property type="match status" value="1"/>
</dbReference>
<dbReference type="AlphaFoldDB" id="A0A6F8PTA0"/>
<feature type="chain" id="PRO_5026275301" description="Soluble ligand binding domain-containing protein" evidence="2">
    <location>
        <begin position="20"/>
        <end position="316"/>
    </location>
</feature>
<organism evidence="5 6">
    <name type="scientific">Thiosulfatimonas sediminis</name>
    <dbReference type="NCBI Taxonomy" id="2675054"/>
    <lineage>
        <taxon>Bacteria</taxon>
        <taxon>Pseudomonadati</taxon>
        <taxon>Pseudomonadota</taxon>
        <taxon>Gammaproteobacteria</taxon>
        <taxon>Thiotrichales</taxon>
        <taxon>Piscirickettsiaceae</taxon>
        <taxon>Thiosulfatimonas</taxon>
    </lineage>
</organism>
<accession>A0A6F8PTA0</accession>
<feature type="domain" description="Soluble ligand binding" evidence="4">
    <location>
        <begin position="169"/>
        <end position="219"/>
    </location>
</feature>
<dbReference type="Pfam" id="PF10531">
    <property type="entry name" value="SLBB"/>
    <property type="match status" value="2"/>
</dbReference>
<dbReference type="EMBL" id="AP021889">
    <property type="protein sequence ID" value="BBP45257.1"/>
    <property type="molecule type" value="Genomic_DNA"/>
</dbReference>
<dbReference type="Gene3D" id="3.10.560.10">
    <property type="entry name" value="Outer membrane lipoprotein wza domain like"/>
    <property type="match status" value="2"/>
</dbReference>
<evidence type="ECO:0000256" key="1">
    <source>
        <dbReference type="ARBA" id="ARBA00022729"/>
    </source>
</evidence>
<proteinExistence type="predicted"/>
<keyword evidence="6" id="KW-1185">Reference proteome</keyword>
<dbReference type="InterPro" id="IPR019554">
    <property type="entry name" value="Soluble_ligand-bd"/>
</dbReference>
<sequence>MFKSMIFLLGLTVLSSSHAVDFFDDVVAVGVAPAAQNESTLVSTENVISQPSGIASQPILSEAPVQEVAQNSIQRVVQSENVTPSASLKSDYRLASGDVVTISVYGEPELSFQEKRLDENGQISYPFLGVVNANNLTAIELESLLTKRLKGDFLIDPKVSVNVKTYRLVYISGAVGAAGAFTYTPGMTVRRLATLAGGVTESASLDEISIISATAQGEVVKLGTLDSVVAPGDTISIPEYKKVFLSGAVNSPGSISYRLGMTVRQAISLAGGLTERASESKISIIKDGEDASRNQRATMDAMVSPGDSISVGEGFF</sequence>
<evidence type="ECO:0000256" key="2">
    <source>
        <dbReference type="SAM" id="SignalP"/>
    </source>
</evidence>
<gene>
    <name evidence="5" type="ORF">THMIRHAS_06300</name>
</gene>
<evidence type="ECO:0000313" key="6">
    <source>
        <dbReference type="Proteomes" id="UP000501726"/>
    </source>
</evidence>
<evidence type="ECO:0000259" key="3">
    <source>
        <dbReference type="Pfam" id="PF02563"/>
    </source>
</evidence>
<feature type="domain" description="Soluble ligand binding" evidence="4">
    <location>
        <begin position="242"/>
        <end position="288"/>
    </location>
</feature>
<reference evidence="6" key="1">
    <citation type="submission" date="2019-11" db="EMBL/GenBank/DDBJ databases">
        <title>Isolation and characterization of two novel species in the genus Thiomicrorhabdus.</title>
        <authorList>
            <person name="Mochizuki J."/>
            <person name="Kojima H."/>
            <person name="Fukui M."/>
        </authorList>
    </citation>
    <scope>NUCLEOTIDE SEQUENCE [LARGE SCALE GENOMIC DNA]</scope>
    <source>
        <strain evidence="6">aks77</strain>
    </source>
</reference>
<dbReference type="GO" id="GO:0015159">
    <property type="term" value="F:polysaccharide transmembrane transporter activity"/>
    <property type="evidence" value="ECO:0007669"/>
    <property type="project" value="InterPro"/>
</dbReference>
<feature type="signal peptide" evidence="2">
    <location>
        <begin position="1"/>
        <end position="19"/>
    </location>
</feature>
<protein>
    <recommendedName>
        <fullName evidence="7">Soluble ligand binding domain-containing protein</fullName>
    </recommendedName>
</protein>
<evidence type="ECO:0000313" key="5">
    <source>
        <dbReference type="EMBL" id="BBP45257.1"/>
    </source>
</evidence>
<name>A0A6F8PTA0_9GAMM</name>
<dbReference type="PANTHER" id="PTHR33619">
    <property type="entry name" value="POLYSACCHARIDE EXPORT PROTEIN GFCE-RELATED"/>
    <property type="match status" value="1"/>
</dbReference>
<dbReference type="InterPro" id="IPR049712">
    <property type="entry name" value="Poly_export"/>
</dbReference>
<dbReference type="InterPro" id="IPR003715">
    <property type="entry name" value="Poly_export_N"/>
</dbReference>